<evidence type="ECO:0000313" key="3">
    <source>
        <dbReference type="Proteomes" id="UP000516013"/>
    </source>
</evidence>
<keyword evidence="3" id="KW-1185">Reference proteome</keyword>
<dbReference type="Proteomes" id="UP000516013">
    <property type="component" value="Chromosome"/>
</dbReference>
<keyword evidence="1" id="KW-0812">Transmembrane</keyword>
<dbReference type="RefSeq" id="WP_187706744.1">
    <property type="nucleotide sequence ID" value="NZ_CP060822.1"/>
</dbReference>
<organism evidence="2 3">
    <name type="scientific">Cylindrospermopsis curvispora GIHE-G1</name>
    <dbReference type="NCBI Taxonomy" id="2666332"/>
    <lineage>
        <taxon>Bacteria</taxon>
        <taxon>Bacillati</taxon>
        <taxon>Cyanobacteriota</taxon>
        <taxon>Cyanophyceae</taxon>
        <taxon>Nostocales</taxon>
        <taxon>Aphanizomenonaceae</taxon>
        <taxon>Cylindrospermopsis</taxon>
    </lineage>
</organism>
<dbReference type="EMBL" id="CP060822">
    <property type="protein sequence ID" value="QNP30321.1"/>
    <property type="molecule type" value="Genomic_DNA"/>
</dbReference>
<keyword evidence="1" id="KW-0472">Membrane</keyword>
<keyword evidence="1" id="KW-1133">Transmembrane helix</keyword>
<reference evidence="2 3" key="1">
    <citation type="submission" date="2020-08" db="EMBL/GenBank/DDBJ databases">
        <title>Complete genome sequence of Raphidiopsis curvispora isolated from drinking water reservoir in South Korea.</title>
        <authorList>
            <person name="Jeong J."/>
        </authorList>
    </citation>
    <scope>NUCLEOTIDE SEQUENCE [LARGE SCALE GENOMIC DNA]</scope>
    <source>
        <strain evidence="2 3">GIHE-G1</strain>
    </source>
</reference>
<dbReference type="KEGG" id="ccur:IAR63_04480"/>
<evidence type="ECO:0000256" key="1">
    <source>
        <dbReference type="SAM" id="Phobius"/>
    </source>
</evidence>
<gene>
    <name evidence="2" type="ORF">IAR63_04480</name>
</gene>
<evidence type="ECO:0000313" key="2">
    <source>
        <dbReference type="EMBL" id="QNP30321.1"/>
    </source>
</evidence>
<dbReference type="AlphaFoldDB" id="A0A7H0F2Q5"/>
<feature type="transmembrane region" description="Helical" evidence="1">
    <location>
        <begin position="158"/>
        <end position="178"/>
    </location>
</feature>
<protein>
    <submittedName>
        <fullName evidence="2">Uncharacterized protein</fullName>
    </submittedName>
</protein>
<sequence length="180" mass="20635">MSQQLPAPNQFGKLSTEAQLEEKLMQDVLILLSSMLQREESTIKLILNCLYDIGANNLINQKFRYGTINKLLKWISKTSKPAFRMIAWQWFKKNCPQLIADWLHSQIEFKPPQPTPLASPRVEVITDANSLPPMTQDQIYEVNHEVTQLRSQVKLLRGILVGLATVLTASFMWAGYIIEH</sequence>
<accession>A0A7H0F2Q5</accession>
<name>A0A7H0F2Q5_9CYAN</name>
<proteinExistence type="predicted"/>